<dbReference type="Gene3D" id="2.20.110.10">
    <property type="entry name" value="Histone H3 K4-specific methyltransferase SET7/9 N-terminal domain"/>
    <property type="match status" value="1"/>
</dbReference>
<name>A0A510JYY1_9FUSO</name>
<dbReference type="SUPFAM" id="SSF82185">
    <property type="entry name" value="Histone H3 K4-specific methyltransferase SET7/9 N-terminal domain"/>
    <property type="match status" value="2"/>
</dbReference>
<dbReference type="InterPro" id="IPR011652">
    <property type="entry name" value="MORN_2"/>
</dbReference>
<evidence type="ECO:0008006" key="3">
    <source>
        <dbReference type="Google" id="ProtNLM"/>
    </source>
</evidence>
<reference evidence="1 2" key="1">
    <citation type="submission" date="2019-07" db="EMBL/GenBank/DDBJ databases">
        <title>Complete Genome Sequence of Leptotrichia trevisanii Strain JMUB3870.</title>
        <authorList>
            <person name="Watanabe S."/>
            <person name="Cui L."/>
        </authorList>
    </citation>
    <scope>NUCLEOTIDE SEQUENCE [LARGE SCALE GENOMIC DNA]</scope>
    <source>
        <strain evidence="1 2">JMUB3870</strain>
    </source>
</reference>
<accession>A0A510JYY1</accession>
<sequence>MFQLKNKLLILFILLSNLLEAAYLNEINGVRKLSNYNELKDIQVERIVDWNNIERNKSKDRVYVIGENKPFTGSAIKGLKNGKNIEGILFYKEGHTEKTAYEYYPNNQLKLKVPQEDDKNEGKGYYYYSNGRLQSEKFFKNDVMQISTEYRQNGTTFRTYKAVDGSNGIRTVYYENGKDIKTVLEVIQDYSQKGMVNYILNGKLKSYDKQGRLQAIFNFKNDSMAGLPQELYYPNGKVKYYAIAKDNNQKNPTFTQKAISYYDNGQEKENCDEVDSGMWMCKKYDKNGKFKGEVQKGGQPIETSNFWTNFFMGVLNILFQ</sequence>
<protein>
    <recommendedName>
        <fullName evidence="3">MORN repeat protein</fullName>
    </recommendedName>
</protein>
<dbReference type="RefSeq" id="WP_169720592.1">
    <property type="nucleotide sequence ID" value="NZ_AP019831.1"/>
</dbReference>
<dbReference type="Gene3D" id="3.90.930.1">
    <property type="match status" value="1"/>
</dbReference>
<evidence type="ECO:0000313" key="2">
    <source>
        <dbReference type="Proteomes" id="UP000422644"/>
    </source>
</evidence>
<organism evidence="1 2">
    <name type="scientific">Leptotrichia trevisanii</name>
    <dbReference type="NCBI Taxonomy" id="109328"/>
    <lineage>
        <taxon>Bacteria</taxon>
        <taxon>Fusobacteriati</taxon>
        <taxon>Fusobacteriota</taxon>
        <taxon>Fusobacteriia</taxon>
        <taxon>Fusobacteriales</taxon>
        <taxon>Leptotrichiaceae</taxon>
        <taxon>Leptotrichia</taxon>
    </lineage>
</organism>
<dbReference type="Proteomes" id="UP000422644">
    <property type="component" value="Chromosome"/>
</dbReference>
<dbReference type="Pfam" id="PF07661">
    <property type="entry name" value="MORN_2"/>
    <property type="match status" value="3"/>
</dbReference>
<proteinExistence type="predicted"/>
<gene>
    <name evidence="1" type="ORF">JMUB3870_0324</name>
</gene>
<dbReference type="EMBL" id="AP019831">
    <property type="protein sequence ID" value="BBM44217.1"/>
    <property type="molecule type" value="Genomic_DNA"/>
</dbReference>
<dbReference type="AlphaFoldDB" id="A0A510JYY1"/>
<keyword evidence="2" id="KW-1185">Reference proteome</keyword>
<evidence type="ECO:0000313" key="1">
    <source>
        <dbReference type="EMBL" id="BBM44217.1"/>
    </source>
</evidence>